<evidence type="ECO:0000256" key="2">
    <source>
        <dbReference type="ARBA" id="ARBA00003487"/>
    </source>
</evidence>
<evidence type="ECO:0000256" key="9">
    <source>
        <dbReference type="ARBA" id="ARBA00047317"/>
    </source>
</evidence>
<dbReference type="AlphaFoldDB" id="A0A0P9ACB4"/>
<keyword evidence="13" id="KW-1185">Reference proteome</keyword>
<dbReference type="CDD" id="cd00887">
    <property type="entry name" value="MoeA"/>
    <property type="match status" value="1"/>
</dbReference>
<keyword evidence="10 12" id="KW-0808">Transferase</keyword>
<dbReference type="InterPro" id="IPR001453">
    <property type="entry name" value="MoaB/Mog_dom"/>
</dbReference>
<comment type="catalytic activity">
    <reaction evidence="9">
        <text>adenylyl-molybdopterin + molybdate = Mo-molybdopterin + AMP + H(+)</text>
        <dbReference type="Rhea" id="RHEA:35047"/>
        <dbReference type="ChEBI" id="CHEBI:15378"/>
        <dbReference type="ChEBI" id="CHEBI:36264"/>
        <dbReference type="ChEBI" id="CHEBI:62727"/>
        <dbReference type="ChEBI" id="CHEBI:71302"/>
        <dbReference type="ChEBI" id="CHEBI:456215"/>
        <dbReference type="EC" id="2.10.1.1"/>
    </reaction>
</comment>
<dbReference type="STRING" id="36849.OXPF_34990"/>
<comment type="similarity">
    <text evidence="4 10">Belongs to the MoeA family.</text>
</comment>
<keyword evidence="7 10" id="KW-0500">Molybdenum</keyword>
<dbReference type="InterPro" id="IPR036425">
    <property type="entry name" value="MoaB/Mog-like_dom_sf"/>
</dbReference>
<comment type="pathway">
    <text evidence="3 10">Cofactor biosynthesis; molybdopterin biosynthesis.</text>
</comment>
<dbReference type="GO" id="GO:0006777">
    <property type="term" value="P:Mo-molybdopterin cofactor biosynthetic process"/>
    <property type="evidence" value="ECO:0007669"/>
    <property type="project" value="UniProtKB-UniRule"/>
</dbReference>
<keyword evidence="8 10" id="KW-0501">Molybdenum cofactor biosynthesis</keyword>
<reference evidence="12 13" key="1">
    <citation type="submission" date="2015-09" db="EMBL/GenBank/DDBJ databases">
        <title>Genome sequence of Oxobacter pfennigii DSM 3222.</title>
        <authorList>
            <person name="Poehlein A."/>
            <person name="Bengelsdorf F.R."/>
            <person name="Schiel-Bengelsdorf B."/>
            <person name="Duerre P."/>
            <person name="Daniel R."/>
        </authorList>
    </citation>
    <scope>NUCLEOTIDE SEQUENCE [LARGE SCALE GENOMIC DNA]</scope>
    <source>
        <strain evidence="12 13">DSM 3222</strain>
    </source>
</reference>
<dbReference type="GO" id="GO:0061599">
    <property type="term" value="F:molybdopterin molybdotransferase activity"/>
    <property type="evidence" value="ECO:0007669"/>
    <property type="project" value="UniProtKB-UniRule"/>
</dbReference>
<dbReference type="SUPFAM" id="SSF53218">
    <property type="entry name" value="Molybdenum cofactor biosynthesis proteins"/>
    <property type="match status" value="1"/>
</dbReference>
<dbReference type="SUPFAM" id="SSF63867">
    <property type="entry name" value="MoeA C-terminal domain-like"/>
    <property type="match status" value="1"/>
</dbReference>
<evidence type="ECO:0000313" key="13">
    <source>
        <dbReference type="Proteomes" id="UP000050326"/>
    </source>
</evidence>
<evidence type="ECO:0000256" key="5">
    <source>
        <dbReference type="ARBA" id="ARBA00013269"/>
    </source>
</evidence>
<evidence type="ECO:0000256" key="6">
    <source>
        <dbReference type="ARBA" id="ARBA00021108"/>
    </source>
</evidence>
<dbReference type="SUPFAM" id="SSF63882">
    <property type="entry name" value="MoeA N-terminal region -like"/>
    <property type="match status" value="1"/>
</dbReference>
<dbReference type="GO" id="GO:0046872">
    <property type="term" value="F:metal ion binding"/>
    <property type="evidence" value="ECO:0007669"/>
    <property type="project" value="UniProtKB-UniRule"/>
</dbReference>
<dbReference type="Pfam" id="PF03454">
    <property type="entry name" value="MoeA_C"/>
    <property type="match status" value="1"/>
</dbReference>
<comment type="function">
    <text evidence="1 10">Catalyzes the insertion of molybdate into adenylated molybdopterin with the concomitant release of AMP.</text>
</comment>
<dbReference type="UniPathway" id="UPA00344"/>
<dbReference type="OrthoDB" id="9804758at2"/>
<comment type="cofactor">
    <cofactor evidence="10">
        <name>Mg(2+)</name>
        <dbReference type="ChEBI" id="CHEBI:18420"/>
    </cofactor>
</comment>
<evidence type="ECO:0000313" key="12">
    <source>
        <dbReference type="EMBL" id="KPU42739.1"/>
    </source>
</evidence>
<dbReference type="Gene3D" id="2.170.190.11">
    <property type="entry name" value="Molybdopterin biosynthesis moea protein, domain 3"/>
    <property type="match status" value="1"/>
</dbReference>
<evidence type="ECO:0000256" key="8">
    <source>
        <dbReference type="ARBA" id="ARBA00023150"/>
    </source>
</evidence>
<dbReference type="Pfam" id="PF00994">
    <property type="entry name" value="MoCF_biosynth"/>
    <property type="match status" value="1"/>
</dbReference>
<evidence type="ECO:0000256" key="7">
    <source>
        <dbReference type="ARBA" id="ARBA00022505"/>
    </source>
</evidence>
<keyword evidence="10" id="KW-0460">Magnesium</keyword>
<proteinExistence type="inferred from homology"/>
<dbReference type="EC" id="2.10.1.1" evidence="5 10"/>
<dbReference type="PROSITE" id="PS01079">
    <property type="entry name" value="MOCF_BIOSYNTHESIS_2"/>
    <property type="match status" value="1"/>
</dbReference>
<gene>
    <name evidence="12" type="primary">moeA_4</name>
    <name evidence="12" type="ORF">OXPF_34990</name>
</gene>
<dbReference type="InterPro" id="IPR008284">
    <property type="entry name" value="MoCF_biosynth_CS"/>
</dbReference>
<dbReference type="EMBL" id="LKET01000051">
    <property type="protein sequence ID" value="KPU42739.1"/>
    <property type="molecule type" value="Genomic_DNA"/>
</dbReference>
<dbReference type="RefSeq" id="WP_054876491.1">
    <property type="nucleotide sequence ID" value="NZ_LKET01000051.1"/>
</dbReference>
<protein>
    <recommendedName>
        <fullName evidence="6 10">Molybdopterin molybdenumtransferase</fullName>
        <ecNumber evidence="5 10">2.10.1.1</ecNumber>
    </recommendedName>
</protein>
<sequence>MEFFNVVTVSDARMIIDDNFNIKIGYEIVNLDECTGRILYEDVISKEDVPAFKRSAVDGYAVFSKDVFGASESIPSMMNLKGEVLMGQVPVERIEFPGDCVYVPTGGMLPYGANSVVMMEYTERLDESTLLISNPAAPGENIIDAGEDIKTGEVAIKKGTRLRPYEVGVLSSLGFLNIKVSRKPKVAIISTGDEIVKADGIPKPGQVRDINTHLLYSLIMEDSGEPVVYGLIKDEFSLLKNTVEKALSECDAVIISGGSSVGKKDETVNVINSFEGPGVLIHGISVKPGKPTIVGKVRDKIIFGLPGHPLACAVMHRVIVSHYLNSLTGHKLLEYPVTCTFNINYHKAKGREEYLPVMLDYDGDKIKATPVFGKSGLMTGFSKAWGYIRIEKNQEGIKEGQVVYAYKF</sequence>
<dbReference type="InterPro" id="IPR036688">
    <property type="entry name" value="MoeA_C_domain_IV_sf"/>
</dbReference>
<dbReference type="Gene3D" id="3.90.105.10">
    <property type="entry name" value="Molybdopterin biosynthesis moea protein, domain 2"/>
    <property type="match status" value="1"/>
</dbReference>
<evidence type="ECO:0000256" key="3">
    <source>
        <dbReference type="ARBA" id="ARBA00005046"/>
    </source>
</evidence>
<dbReference type="PANTHER" id="PTHR10192:SF5">
    <property type="entry name" value="GEPHYRIN"/>
    <property type="match status" value="1"/>
</dbReference>
<dbReference type="Pfam" id="PF03453">
    <property type="entry name" value="MoeA_N"/>
    <property type="match status" value="1"/>
</dbReference>
<evidence type="ECO:0000259" key="11">
    <source>
        <dbReference type="SMART" id="SM00852"/>
    </source>
</evidence>
<keyword evidence="10" id="KW-0479">Metal-binding</keyword>
<dbReference type="NCBIfam" id="TIGR00177">
    <property type="entry name" value="molyb_syn"/>
    <property type="match status" value="1"/>
</dbReference>
<dbReference type="InterPro" id="IPR038987">
    <property type="entry name" value="MoeA-like"/>
</dbReference>
<dbReference type="PATRIC" id="fig|36849.3.peg.3706"/>
<comment type="function">
    <text evidence="2">May be involved in the biosynthesis of molybdopterin.</text>
</comment>
<dbReference type="Gene3D" id="2.40.340.10">
    <property type="entry name" value="MoeA, C-terminal, domain IV"/>
    <property type="match status" value="1"/>
</dbReference>
<dbReference type="PANTHER" id="PTHR10192">
    <property type="entry name" value="MOLYBDOPTERIN BIOSYNTHESIS PROTEIN"/>
    <property type="match status" value="1"/>
</dbReference>
<comment type="caution">
    <text evidence="12">The sequence shown here is derived from an EMBL/GenBank/DDBJ whole genome shotgun (WGS) entry which is preliminary data.</text>
</comment>
<evidence type="ECO:0000256" key="1">
    <source>
        <dbReference type="ARBA" id="ARBA00002901"/>
    </source>
</evidence>
<accession>A0A0P9ACB4</accession>
<dbReference type="Gene3D" id="3.40.980.10">
    <property type="entry name" value="MoaB/Mog-like domain"/>
    <property type="match status" value="1"/>
</dbReference>
<dbReference type="GO" id="GO:0005829">
    <property type="term" value="C:cytosol"/>
    <property type="evidence" value="ECO:0007669"/>
    <property type="project" value="TreeGrafter"/>
</dbReference>
<name>A0A0P9ACB4_9CLOT</name>
<dbReference type="SMART" id="SM00852">
    <property type="entry name" value="MoCF_biosynth"/>
    <property type="match status" value="1"/>
</dbReference>
<dbReference type="Proteomes" id="UP000050326">
    <property type="component" value="Unassembled WGS sequence"/>
</dbReference>
<feature type="domain" description="MoaB/Mog" evidence="11">
    <location>
        <begin position="187"/>
        <end position="326"/>
    </location>
</feature>
<organism evidence="12 13">
    <name type="scientific">Oxobacter pfennigii</name>
    <dbReference type="NCBI Taxonomy" id="36849"/>
    <lineage>
        <taxon>Bacteria</taxon>
        <taxon>Bacillati</taxon>
        <taxon>Bacillota</taxon>
        <taxon>Clostridia</taxon>
        <taxon>Eubacteriales</taxon>
        <taxon>Clostridiaceae</taxon>
        <taxon>Oxobacter</taxon>
    </lineage>
</organism>
<dbReference type="InterPro" id="IPR005110">
    <property type="entry name" value="MoeA_linker/N"/>
</dbReference>
<evidence type="ECO:0000256" key="4">
    <source>
        <dbReference type="ARBA" id="ARBA00010763"/>
    </source>
</evidence>
<evidence type="ECO:0000256" key="10">
    <source>
        <dbReference type="RuleBase" id="RU365090"/>
    </source>
</evidence>
<dbReference type="InterPro" id="IPR005111">
    <property type="entry name" value="MoeA_C_domain_IV"/>
</dbReference>
<dbReference type="InterPro" id="IPR036135">
    <property type="entry name" value="MoeA_linker/N_sf"/>
</dbReference>